<dbReference type="PANTHER" id="PTHR24326">
    <property type="entry name" value="HOMEOBOX-LEUCINE ZIPPER PROTEIN"/>
    <property type="match status" value="1"/>
</dbReference>
<proteinExistence type="inferred from homology"/>
<evidence type="ECO:0000256" key="1">
    <source>
        <dbReference type="ARBA" id="ARBA00004123"/>
    </source>
</evidence>
<keyword evidence="3 8" id="KW-0238">DNA-binding</keyword>
<sequence>MDFHYIPNQDTSKPQQRSRRLTQAQVRFLESSFTTDHKLQSERKHQLATRLGVSPRQVAIWYQNRRARHKTQTIEYDYRTIQLRLEDALAEKRRLEKEVVMLKHELNKAQQTLLIASSGTANSAANSDIPSVSVSCVDDHASSDHNYNYGELYTCLSPWP</sequence>
<dbReference type="InterPro" id="IPR045224">
    <property type="entry name" value="HDZip_class_I_plant"/>
</dbReference>
<feature type="DNA-binding region" description="Homeobox" evidence="8">
    <location>
        <begin position="14"/>
        <end position="73"/>
    </location>
</feature>
<evidence type="ECO:0000256" key="7">
    <source>
        <dbReference type="ARBA" id="ARBA00025748"/>
    </source>
</evidence>
<evidence type="ECO:0000256" key="11">
    <source>
        <dbReference type="SAM" id="Coils"/>
    </source>
</evidence>
<evidence type="ECO:0000256" key="4">
    <source>
        <dbReference type="ARBA" id="ARBA00023155"/>
    </source>
</evidence>
<evidence type="ECO:0000256" key="2">
    <source>
        <dbReference type="ARBA" id="ARBA00023015"/>
    </source>
</evidence>
<evidence type="ECO:0000313" key="13">
    <source>
        <dbReference type="EMBL" id="GMN53878.1"/>
    </source>
</evidence>
<comment type="subcellular location">
    <subcellularLocation>
        <location evidence="1 8 9">Nucleus</location>
    </subcellularLocation>
</comment>
<comment type="function">
    <text evidence="10">Transcription factor.</text>
</comment>
<evidence type="ECO:0000256" key="6">
    <source>
        <dbReference type="ARBA" id="ARBA00023242"/>
    </source>
</evidence>
<reference evidence="13" key="1">
    <citation type="submission" date="2023-07" db="EMBL/GenBank/DDBJ databases">
        <title>draft genome sequence of fig (Ficus carica).</title>
        <authorList>
            <person name="Takahashi T."/>
            <person name="Nishimura K."/>
        </authorList>
    </citation>
    <scope>NUCLEOTIDE SEQUENCE</scope>
</reference>
<keyword evidence="4 8" id="KW-0371">Homeobox</keyword>
<protein>
    <recommendedName>
        <fullName evidence="10">Homeobox-leucine zipper protein</fullName>
    </recommendedName>
    <alternativeName>
        <fullName evidence="10">HD-ZIP protein</fullName>
    </alternativeName>
    <alternativeName>
        <fullName evidence="10">Homeodomain transcription factor</fullName>
    </alternativeName>
</protein>
<comment type="caution">
    <text evidence="13">The sequence shown here is derived from an EMBL/GenBank/DDBJ whole genome shotgun (WGS) entry which is preliminary data.</text>
</comment>
<dbReference type="SMART" id="SM00389">
    <property type="entry name" value="HOX"/>
    <property type="match status" value="1"/>
</dbReference>
<dbReference type="InterPro" id="IPR001356">
    <property type="entry name" value="HD"/>
</dbReference>
<evidence type="ECO:0000256" key="9">
    <source>
        <dbReference type="RuleBase" id="RU000682"/>
    </source>
</evidence>
<keyword evidence="2 10" id="KW-0805">Transcription regulation</keyword>
<feature type="domain" description="Homeobox" evidence="12">
    <location>
        <begin position="12"/>
        <end position="72"/>
    </location>
</feature>
<dbReference type="PROSITE" id="PS50071">
    <property type="entry name" value="HOMEOBOX_2"/>
    <property type="match status" value="1"/>
</dbReference>
<keyword evidence="14" id="KW-1185">Reference proteome</keyword>
<dbReference type="GO" id="GO:0000981">
    <property type="term" value="F:DNA-binding transcription factor activity, RNA polymerase II-specific"/>
    <property type="evidence" value="ECO:0007669"/>
    <property type="project" value="UniProtKB-UniRule"/>
</dbReference>
<gene>
    <name evidence="13" type="ORF">TIFTF001_023009</name>
</gene>
<dbReference type="EMBL" id="BTGU01000048">
    <property type="protein sequence ID" value="GMN53878.1"/>
    <property type="molecule type" value="Genomic_DNA"/>
</dbReference>
<dbReference type="PANTHER" id="PTHR24326:SF622">
    <property type="entry name" value="HOMEOBOX-LEUCINE ZIPPER PROTEIN"/>
    <property type="match status" value="1"/>
</dbReference>
<dbReference type="Proteomes" id="UP001187192">
    <property type="component" value="Unassembled WGS sequence"/>
</dbReference>
<keyword evidence="5 10" id="KW-0804">Transcription</keyword>
<dbReference type="PROSITE" id="PS00027">
    <property type="entry name" value="HOMEOBOX_1"/>
    <property type="match status" value="1"/>
</dbReference>
<dbReference type="GO" id="GO:0045893">
    <property type="term" value="P:positive regulation of DNA-templated transcription"/>
    <property type="evidence" value="ECO:0007669"/>
    <property type="project" value="TreeGrafter"/>
</dbReference>
<dbReference type="SUPFAM" id="SSF46689">
    <property type="entry name" value="Homeodomain-like"/>
    <property type="match status" value="1"/>
</dbReference>
<dbReference type="InterPro" id="IPR000047">
    <property type="entry name" value="HTH_motif"/>
</dbReference>
<comment type="similarity">
    <text evidence="7 10">Belongs to the HD-ZIP homeobox family. Class I subfamily.</text>
</comment>
<keyword evidence="6 8" id="KW-0539">Nucleus</keyword>
<dbReference type="Pfam" id="PF00046">
    <property type="entry name" value="Homeodomain"/>
    <property type="match status" value="1"/>
</dbReference>
<evidence type="ECO:0000256" key="8">
    <source>
        <dbReference type="PROSITE-ProRule" id="PRU00108"/>
    </source>
</evidence>
<evidence type="ECO:0000256" key="10">
    <source>
        <dbReference type="RuleBase" id="RU369038"/>
    </source>
</evidence>
<dbReference type="GO" id="GO:0005634">
    <property type="term" value="C:nucleus"/>
    <property type="evidence" value="ECO:0007669"/>
    <property type="project" value="UniProtKB-SubCell"/>
</dbReference>
<evidence type="ECO:0000256" key="5">
    <source>
        <dbReference type="ARBA" id="ARBA00023163"/>
    </source>
</evidence>
<dbReference type="InterPro" id="IPR009057">
    <property type="entry name" value="Homeodomain-like_sf"/>
</dbReference>
<organism evidence="13 14">
    <name type="scientific">Ficus carica</name>
    <name type="common">Common fig</name>
    <dbReference type="NCBI Taxonomy" id="3494"/>
    <lineage>
        <taxon>Eukaryota</taxon>
        <taxon>Viridiplantae</taxon>
        <taxon>Streptophyta</taxon>
        <taxon>Embryophyta</taxon>
        <taxon>Tracheophyta</taxon>
        <taxon>Spermatophyta</taxon>
        <taxon>Magnoliopsida</taxon>
        <taxon>eudicotyledons</taxon>
        <taxon>Gunneridae</taxon>
        <taxon>Pentapetalae</taxon>
        <taxon>rosids</taxon>
        <taxon>fabids</taxon>
        <taxon>Rosales</taxon>
        <taxon>Moraceae</taxon>
        <taxon>Ficeae</taxon>
        <taxon>Ficus</taxon>
    </lineage>
</organism>
<dbReference type="Gene3D" id="1.10.10.60">
    <property type="entry name" value="Homeodomain-like"/>
    <property type="match status" value="1"/>
</dbReference>
<dbReference type="InterPro" id="IPR017970">
    <property type="entry name" value="Homeobox_CS"/>
</dbReference>
<keyword evidence="11" id="KW-0175">Coiled coil</keyword>
<feature type="coiled-coil region" evidence="11">
    <location>
        <begin position="78"/>
        <end position="112"/>
    </location>
</feature>
<evidence type="ECO:0000313" key="14">
    <source>
        <dbReference type="Proteomes" id="UP001187192"/>
    </source>
</evidence>
<dbReference type="AlphaFoldDB" id="A0AA88AU77"/>
<dbReference type="PRINTS" id="PR00031">
    <property type="entry name" value="HTHREPRESSR"/>
</dbReference>
<dbReference type="CDD" id="cd00086">
    <property type="entry name" value="homeodomain"/>
    <property type="match status" value="1"/>
</dbReference>
<name>A0AA88AU77_FICCA</name>
<dbReference type="GO" id="GO:0043565">
    <property type="term" value="F:sequence-specific DNA binding"/>
    <property type="evidence" value="ECO:0007669"/>
    <property type="project" value="TreeGrafter"/>
</dbReference>
<accession>A0AA88AU77</accession>
<evidence type="ECO:0000259" key="12">
    <source>
        <dbReference type="PROSITE" id="PS50071"/>
    </source>
</evidence>
<evidence type="ECO:0000256" key="3">
    <source>
        <dbReference type="ARBA" id="ARBA00023125"/>
    </source>
</evidence>